<evidence type="ECO:0000256" key="1">
    <source>
        <dbReference type="SAM" id="MobiDB-lite"/>
    </source>
</evidence>
<protein>
    <recommendedName>
        <fullName evidence="4">Cytochrome c domain-containing protein</fullName>
    </recommendedName>
</protein>
<dbReference type="KEGG" id="ggr:HKW67_18160"/>
<keyword evidence="3" id="KW-1185">Reference proteome</keyword>
<dbReference type="AlphaFoldDB" id="A0A6M4IT57"/>
<name>A0A6M4IT57_9BACT</name>
<dbReference type="RefSeq" id="WP_171226732.1">
    <property type="nucleotide sequence ID" value="NZ_CP053085.1"/>
</dbReference>
<reference evidence="2 3" key="1">
    <citation type="submission" date="2020-05" db="EMBL/GenBank/DDBJ databases">
        <title>Complete genome sequence of Gemmatimonas greenlandica TET16.</title>
        <authorList>
            <person name="Zeng Y."/>
        </authorList>
    </citation>
    <scope>NUCLEOTIDE SEQUENCE [LARGE SCALE GENOMIC DNA]</scope>
    <source>
        <strain evidence="2 3">TET16</strain>
    </source>
</reference>
<evidence type="ECO:0000313" key="3">
    <source>
        <dbReference type="Proteomes" id="UP000500938"/>
    </source>
</evidence>
<evidence type="ECO:0000313" key="2">
    <source>
        <dbReference type="EMBL" id="QJR37298.1"/>
    </source>
</evidence>
<sequence length="444" mass="48046">MNTGLRRTFGAYAAVVSLLGVVAATLGSTPTSVARRSRSFAPATRDPIARLQSQLDVGQVTLAHDSLLGYLPALLKTLKIPVSSQGLVFSRTSLQTDKITPWSPRAIYFNDEVYIGYVQESTFLEIATVDPVKGAVFYTLSQEPRARPVFSRETTTCLMCHQSRTATGGVPGFMVISTIADRYGYPVVGMHEGSTTDATPLRQRFGGWYVTGSAGAQGHAGNVYSPKLAHEITDKPAYRAQLDMNAESARPDLTGKFDPTPYLSAQSDIVALMVLVHQTVVHNLITAVHEAAPDAVFEDSMSRASGRDTTSRAQPGGGPAARLRRDVEKLVRAMLFVGEAPFSGTVKGTTTYAQDFVKAAPRDAKGRSLRDLDLEKRLFKYPLSFLIYSDSFNALPALAKSEVYRQLRAILTGADASAEFAQLSASDRAAILEILSATKPDFPR</sequence>
<dbReference type="EMBL" id="CP053085">
    <property type="protein sequence ID" value="QJR37298.1"/>
    <property type="molecule type" value="Genomic_DNA"/>
</dbReference>
<gene>
    <name evidence="2" type="ORF">HKW67_18160</name>
</gene>
<accession>A0A6M4IT57</accession>
<proteinExistence type="predicted"/>
<feature type="region of interest" description="Disordered" evidence="1">
    <location>
        <begin position="299"/>
        <end position="321"/>
    </location>
</feature>
<evidence type="ECO:0008006" key="4">
    <source>
        <dbReference type="Google" id="ProtNLM"/>
    </source>
</evidence>
<organism evidence="2 3">
    <name type="scientific">Gemmatimonas groenlandica</name>
    <dbReference type="NCBI Taxonomy" id="2732249"/>
    <lineage>
        <taxon>Bacteria</taxon>
        <taxon>Pseudomonadati</taxon>
        <taxon>Gemmatimonadota</taxon>
        <taxon>Gemmatimonadia</taxon>
        <taxon>Gemmatimonadales</taxon>
        <taxon>Gemmatimonadaceae</taxon>
        <taxon>Gemmatimonas</taxon>
    </lineage>
</organism>
<dbReference type="Proteomes" id="UP000500938">
    <property type="component" value="Chromosome"/>
</dbReference>